<dbReference type="SUPFAM" id="SSF53474">
    <property type="entry name" value="alpha/beta-Hydrolases"/>
    <property type="match status" value="1"/>
</dbReference>
<evidence type="ECO:0000259" key="1">
    <source>
        <dbReference type="Pfam" id="PF00561"/>
    </source>
</evidence>
<comment type="caution">
    <text evidence="2">The sequence shown here is derived from an EMBL/GenBank/DDBJ whole genome shotgun (WGS) entry which is preliminary data.</text>
</comment>
<dbReference type="Gene3D" id="3.40.50.1820">
    <property type="entry name" value="alpha/beta hydrolase"/>
    <property type="match status" value="1"/>
</dbReference>
<feature type="domain" description="AB hydrolase-1" evidence="1">
    <location>
        <begin position="32"/>
        <end position="256"/>
    </location>
</feature>
<dbReference type="PANTHER" id="PTHR43265:SF1">
    <property type="entry name" value="ESTERASE ESTD"/>
    <property type="match status" value="1"/>
</dbReference>
<keyword evidence="2" id="KW-0378">Hydrolase</keyword>
<keyword evidence="3" id="KW-1185">Reference proteome</keyword>
<evidence type="ECO:0000313" key="3">
    <source>
        <dbReference type="Proteomes" id="UP001595530"/>
    </source>
</evidence>
<reference evidence="3" key="1">
    <citation type="journal article" date="2019" name="Int. J. Syst. Evol. Microbiol.">
        <title>The Global Catalogue of Microorganisms (GCM) 10K type strain sequencing project: providing services to taxonomists for standard genome sequencing and annotation.</title>
        <authorList>
            <consortium name="The Broad Institute Genomics Platform"/>
            <consortium name="The Broad Institute Genome Sequencing Center for Infectious Disease"/>
            <person name="Wu L."/>
            <person name="Ma J."/>
        </authorList>
    </citation>
    <scope>NUCLEOTIDE SEQUENCE [LARGE SCALE GENOMIC DNA]</scope>
    <source>
        <strain evidence="3">KCTC 42986</strain>
    </source>
</reference>
<dbReference type="Pfam" id="PF00561">
    <property type="entry name" value="Abhydrolase_1"/>
    <property type="match status" value="1"/>
</dbReference>
<gene>
    <name evidence="2" type="ORF">ACFOFO_00080</name>
</gene>
<protein>
    <submittedName>
        <fullName evidence="2">Alpha/beta hydrolase family protein</fullName>
        <ecNumber evidence="2">3.4.-.-</ecNumber>
    </submittedName>
</protein>
<name>A0ABV7EWQ8_9BURK</name>
<accession>A0ABV7EWQ8</accession>
<dbReference type="RefSeq" id="WP_390328844.1">
    <property type="nucleotide sequence ID" value="NZ_JBHRTP010000001.1"/>
</dbReference>
<dbReference type="PANTHER" id="PTHR43265">
    <property type="entry name" value="ESTERASE ESTD"/>
    <property type="match status" value="1"/>
</dbReference>
<dbReference type="InterPro" id="IPR053145">
    <property type="entry name" value="AB_hydrolase_Est10"/>
</dbReference>
<dbReference type="InterPro" id="IPR029058">
    <property type="entry name" value="AB_hydrolase_fold"/>
</dbReference>
<proteinExistence type="predicted"/>
<dbReference type="EC" id="3.4.-.-" evidence="2"/>
<dbReference type="EMBL" id="JBHRTP010000001">
    <property type="protein sequence ID" value="MFC3106376.1"/>
    <property type="molecule type" value="Genomic_DNA"/>
</dbReference>
<evidence type="ECO:0000313" key="2">
    <source>
        <dbReference type="EMBL" id="MFC3106376.1"/>
    </source>
</evidence>
<dbReference type="InterPro" id="IPR000073">
    <property type="entry name" value="AB_hydrolase_1"/>
</dbReference>
<sequence length="259" mass="27732">MKIERTEFPGADGQKLSARLDAPDGPVRAFALFAHCFTCGKDVFAASRIAQALTEHGIAVLRFDFTGLGASEGEFANTNFSSNLADLLAASNFLRQAYRAPSLLIGHSLGGAAVLAAAIDMPEVRAVVTIGAPSDPSHVAGLFRAHLDQIESAGEAEVQLAGRPFRIKKQFLLDVAEQKLTGKIGSLRRALLVMHSPRDDTVDITNAMQIFTAAKHPKSFISLDAADHLLTRKSDAVYVANMIAAWSERYIATDAAKKA</sequence>
<dbReference type="Proteomes" id="UP001595530">
    <property type="component" value="Unassembled WGS sequence"/>
</dbReference>
<organism evidence="2 3">
    <name type="scientific">Undibacterium arcticum</name>
    <dbReference type="NCBI Taxonomy" id="1762892"/>
    <lineage>
        <taxon>Bacteria</taxon>
        <taxon>Pseudomonadati</taxon>
        <taxon>Pseudomonadota</taxon>
        <taxon>Betaproteobacteria</taxon>
        <taxon>Burkholderiales</taxon>
        <taxon>Oxalobacteraceae</taxon>
        <taxon>Undibacterium</taxon>
    </lineage>
</organism>
<dbReference type="GO" id="GO:0016787">
    <property type="term" value="F:hydrolase activity"/>
    <property type="evidence" value="ECO:0007669"/>
    <property type="project" value="UniProtKB-KW"/>
</dbReference>